<dbReference type="RefSeq" id="WP_354702174.1">
    <property type="nucleotide sequence ID" value="NZ_CP114014.1"/>
</dbReference>
<dbReference type="AlphaFoldDB" id="A0AAU7AVC6"/>
<name>A0AAU7AVC6_9ACTN</name>
<dbReference type="PROSITE" id="PS51257">
    <property type="entry name" value="PROKAR_LIPOPROTEIN"/>
    <property type="match status" value="1"/>
</dbReference>
<evidence type="ECO:0000256" key="2">
    <source>
        <dbReference type="SAM" id="SignalP"/>
    </source>
</evidence>
<protein>
    <recommendedName>
        <fullName evidence="4">PASTA domain-containing protein</fullName>
    </recommendedName>
</protein>
<dbReference type="EMBL" id="CP114014">
    <property type="protein sequence ID" value="XAY05670.1"/>
    <property type="molecule type" value="Genomic_DNA"/>
</dbReference>
<feature type="chain" id="PRO_5043470327" description="PASTA domain-containing protein" evidence="2">
    <location>
        <begin position="18"/>
        <end position="154"/>
    </location>
</feature>
<dbReference type="KEGG" id="parq:DSM112329_02528"/>
<evidence type="ECO:0008006" key="4">
    <source>
        <dbReference type="Google" id="ProtNLM"/>
    </source>
</evidence>
<reference evidence="3" key="1">
    <citation type="submission" date="2022-12" db="EMBL/GenBank/DDBJ databases">
        <title>Paraconexibacter alkalitolerans sp. nov. and Baekduia alba sp. nov., isolated from soil and emended description of the genera Paraconexibacter (Chun et al., 2020) and Baekduia (An et al., 2020).</title>
        <authorList>
            <person name="Vieira S."/>
            <person name="Huber K.J."/>
            <person name="Geppert A."/>
            <person name="Wolf J."/>
            <person name="Neumann-Schaal M."/>
            <person name="Muesken M."/>
            <person name="Overmann J."/>
        </authorList>
    </citation>
    <scope>NUCLEOTIDE SEQUENCE</scope>
    <source>
        <strain evidence="3">AEG42_29</strain>
    </source>
</reference>
<sequence length="154" mass="15209">MKALSLTAALVSAALLAAGCGSSDSPPKTADTEGLTLQEAQQVLVAEGVAPTSISVEGENVPTALVCDHDPDGVETTVPTTLYAASDCDSAYGPGGVLAAALAAGKIKKHTTKRAKAGAATALIQKASKAAKPKSSGSGSGSSSSSKKSKKRKR</sequence>
<accession>A0AAU7AVC6</accession>
<keyword evidence="2" id="KW-0732">Signal</keyword>
<evidence type="ECO:0000256" key="1">
    <source>
        <dbReference type="SAM" id="MobiDB-lite"/>
    </source>
</evidence>
<gene>
    <name evidence="3" type="ORF">DSM112329_02528</name>
</gene>
<organism evidence="3">
    <name type="scientific">Paraconexibacter sp. AEG42_29</name>
    <dbReference type="NCBI Taxonomy" id="2997339"/>
    <lineage>
        <taxon>Bacteria</taxon>
        <taxon>Bacillati</taxon>
        <taxon>Actinomycetota</taxon>
        <taxon>Thermoleophilia</taxon>
        <taxon>Solirubrobacterales</taxon>
        <taxon>Paraconexibacteraceae</taxon>
        <taxon>Paraconexibacter</taxon>
    </lineage>
</organism>
<feature type="region of interest" description="Disordered" evidence="1">
    <location>
        <begin position="124"/>
        <end position="154"/>
    </location>
</feature>
<feature type="signal peptide" evidence="2">
    <location>
        <begin position="1"/>
        <end position="17"/>
    </location>
</feature>
<proteinExistence type="predicted"/>
<feature type="compositionally biased region" description="Low complexity" evidence="1">
    <location>
        <begin position="124"/>
        <end position="146"/>
    </location>
</feature>
<evidence type="ECO:0000313" key="3">
    <source>
        <dbReference type="EMBL" id="XAY05670.1"/>
    </source>
</evidence>